<dbReference type="NCBIfam" id="NF005591">
    <property type="entry name" value="PRK07318.1"/>
    <property type="match status" value="1"/>
</dbReference>
<proteinExistence type="inferred from homology"/>
<evidence type="ECO:0000313" key="10">
    <source>
        <dbReference type="Proteomes" id="UP000051166"/>
    </source>
</evidence>
<evidence type="ECO:0000256" key="1">
    <source>
        <dbReference type="ARBA" id="ARBA00001947"/>
    </source>
</evidence>
<keyword evidence="4" id="KW-0479">Metal-binding</keyword>
<evidence type="ECO:0000256" key="3">
    <source>
        <dbReference type="ARBA" id="ARBA00022670"/>
    </source>
</evidence>
<dbReference type="GO" id="GO:0016805">
    <property type="term" value="F:dipeptidase activity"/>
    <property type="evidence" value="ECO:0007669"/>
    <property type="project" value="UniProtKB-KW"/>
</dbReference>
<dbReference type="SUPFAM" id="SSF53187">
    <property type="entry name" value="Zn-dependent exopeptidases"/>
    <property type="match status" value="1"/>
</dbReference>
<keyword evidence="10" id="KW-1185">Reference proteome</keyword>
<organism evidence="9 10">
    <name type="scientific">Liquorilactobacillus satsumensis DSM 16230 = JCM 12392</name>
    <dbReference type="NCBI Taxonomy" id="1423801"/>
    <lineage>
        <taxon>Bacteria</taxon>
        <taxon>Bacillati</taxon>
        <taxon>Bacillota</taxon>
        <taxon>Bacilli</taxon>
        <taxon>Lactobacillales</taxon>
        <taxon>Lactobacillaceae</taxon>
        <taxon>Liquorilactobacillus</taxon>
    </lineage>
</organism>
<sequence length="471" mass="51436">MEADKMQINWKEEIQKRREALLTDLQALLKIESVRDETQATGAAPFGPGPRAALEKFLEAAQRDGFKTENVDHVAGHIEYGTGKETLGILAHVDVMPAGQGWQTNPFIPVIKDGRLYARGASDDKGPAMAAYYGLKLLKELQLPISKKVRLILGTDEESGWRCMTHYFEKMPTPDFGFSPDAFFPLINGEKGNVTYNVDFQGGNGEQVKLLAFTAGLRENMVPRDASARLSGIELSEVQPLLARYVADMPITGQAQAEDGLVTITIVGKAAHAQEPRNGENAGTYLALFLKQLGLGGGALNFISFAADYLHQDSRMSNFGLNFTDSVMGDLTMNAGIFEFEAAKGGRITLNFRYPRGIKPTQLQAGLAKVLQKVDAELNPTGKTQEPHYVSPEDPLVQTLLRVYERQTGNQGYGMVVGGGTYGRLLPRGVAFGAMFPGAEDTMHQANEFIPVDDLLRAAAIYAEAIYELVK</sequence>
<evidence type="ECO:0000313" key="9">
    <source>
        <dbReference type="EMBL" id="KRL97558.1"/>
    </source>
</evidence>
<dbReference type="GO" id="GO:0006508">
    <property type="term" value="P:proteolysis"/>
    <property type="evidence" value="ECO:0007669"/>
    <property type="project" value="UniProtKB-KW"/>
</dbReference>
<keyword evidence="5" id="KW-0378">Hydrolase</keyword>
<gene>
    <name evidence="9" type="ORF">FD50_GL001544</name>
</gene>
<reference evidence="9 10" key="1">
    <citation type="journal article" date="2015" name="Genome Announc.">
        <title>Expanding the biotechnology potential of lactobacilli through comparative genomics of 213 strains and associated genera.</title>
        <authorList>
            <person name="Sun Z."/>
            <person name="Harris H.M."/>
            <person name="McCann A."/>
            <person name="Guo C."/>
            <person name="Argimon S."/>
            <person name="Zhang W."/>
            <person name="Yang X."/>
            <person name="Jeffery I.B."/>
            <person name="Cooney J.C."/>
            <person name="Kagawa T.F."/>
            <person name="Liu W."/>
            <person name="Song Y."/>
            <person name="Salvetti E."/>
            <person name="Wrobel A."/>
            <person name="Rasinkangas P."/>
            <person name="Parkhill J."/>
            <person name="Rea M.C."/>
            <person name="O'Sullivan O."/>
            <person name="Ritari J."/>
            <person name="Douillard F.P."/>
            <person name="Paul Ross R."/>
            <person name="Yang R."/>
            <person name="Briner A.E."/>
            <person name="Felis G.E."/>
            <person name="de Vos W.M."/>
            <person name="Barrangou R."/>
            <person name="Klaenhammer T.R."/>
            <person name="Caufield P.W."/>
            <person name="Cui Y."/>
            <person name="Zhang H."/>
            <person name="O'Toole P.W."/>
        </authorList>
    </citation>
    <scope>NUCLEOTIDE SEQUENCE [LARGE SCALE GENOMIC DNA]</scope>
    <source>
        <strain evidence="9 10">DSM 16230</strain>
    </source>
</reference>
<protein>
    <submittedName>
        <fullName evidence="9">Xaa-His dipeptidase</fullName>
    </submittedName>
</protein>
<dbReference type="GO" id="GO:0008270">
    <property type="term" value="F:zinc ion binding"/>
    <property type="evidence" value="ECO:0007669"/>
    <property type="project" value="InterPro"/>
</dbReference>
<dbReference type="GO" id="GO:0008777">
    <property type="term" value="F:acetylornithine deacetylase activity"/>
    <property type="evidence" value="ECO:0007669"/>
    <property type="project" value="TreeGrafter"/>
</dbReference>
<dbReference type="SUPFAM" id="SSF55031">
    <property type="entry name" value="Bacterial exopeptidase dimerisation domain"/>
    <property type="match status" value="1"/>
</dbReference>
<comment type="caution">
    <text evidence="9">The sequence shown here is derived from an EMBL/GenBank/DDBJ whole genome shotgun (WGS) entry which is preliminary data.</text>
</comment>
<dbReference type="Gene3D" id="3.40.630.10">
    <property type="entry name" value="Zn peptidases"/>
    <property type="match status" value="1"/>
</dbReference>
<comment type="similarity">
    <text evidence="2">Belongs to the peptidase M20A family.</text>
</comment>
<dbReference type="PATRIC" id="fig|1423801.4.peg.1582"/>
<evidence type="ECO:0000256" key="7">
    <source>
        <dbReference type="ARBA" id="ARBA00022997"/>
    </source>
</evidence>
<dbReference type="InterPro" id="IPR010964">
    <property type="entry name" value="M20A_pepV-rel"/>
</dbReference>
<evidence type="ECO:0000256" key="6">
    <source>
        <dbReference type="ARBA" id="ARBA00022833"/>
    </source>
</evidence>
<keyword evidence="7" id="KW-0224">Dipeptidase</keyword>
<dbReference type="STRING" id="1423801.FD50_GL001544"/>
<dbReference type="CDD" id="cd03888">
    <property type="entry name" value="M20_PepV"/>
    <property type="match status" value="1"/>
</dbReference>
<accession>A0A0R1UWQ4</accession>
<dbReference type="PANTHER" id="PTHR43808:SF31">
    <property type="entry name" value="N-ACETYL-L-CITRULLINE DEACETYLASE"/>
    <property type="match status" value="1"/>
</dbReference>
<keyword evidence="3" id="KW-0645">Protease</keyword>
<dbReference type="GO" id="GO:0006526">
    <property type="term" value="P:L-arginine biosynthetic process"/>
    <property type="evidence" value="ECO:0007669"/>
    <property type="project" value="TreeGrafter"/>
</dbReference>
<dbReference type="InterPro" id="IPR036264">
    <property type="entry name" value="Bact_exopeptidase_dim_dom"/>
</dbReference>
<dbReference type="PROSITE" id="PS00759">
    <property type="entry name" value="ARGE_DAPE_CPG2_2"/>
    <property type="match status" value="1"/>
</dbReference>
<dbReference type="Gene3D" id="3.30.70.360">
    <property type="match status" value="2"/>
</dbReference>
<name>A0A0R1UWQ4_9LACO</name>
<dbReference type="Proteomes" id="UP000051166">
    <property type="component" value="Unassembled WGS sequence"/>
</dbReference>
<keyword evidence="8" id="KW-0482">Metalloprotease</keyword>
<dbReference type="InterPro" id="IPR001261">
    <property type="entry name" value="ArgE/DapE_CS"/>
</dbReference>
<evidence type="ECO:0000256" key="5">
    <source>
        <dbReference type="ARBA" id="ARBA00022801"/>
    </source>
</evidence>
<dbReference type="InterPro" id="IPR002933">
    <property type="entry name" value="Peptidase_M20"/>
</dbReference>
<dbReference type="NCBIfam" id="TIGR01887">
    <property type="entry name" value="dipeptidaselike"/>
    <property type="match status" value="1"/>
</dbReference>
<evidence type="ECO:0000256" key="8">
    <source>
        <dbReference type="ARBA" id="ARBA00023049"/>
    </source>
</evidence>
<evidence type="ECO:0000256" key="2">
    <source>
        <dbReference type="ARBA" id="ARBA00006247"/>
    </source>
</evidence>
<keyword evidence="6" id="KW-0862">Zinc</keyword>
<comment type="cofactor">
    <cofactor evidence="1">
        <name>Zn(2+)</name>
        <dbReference type="ChEBI" id="CHEBI:29105"/>
    </cofactor>
</comment>
<dbReference type="AlphaFoldDB" id="A0A0R1UWQ4"/>
<dbReference type="PANTHER" id="PTHR43808">
    <property type="entry name" value="ACETYLORNITHINE DEACETYLASE"/>
    <property type="match status" value="1"/>
</dbReference>
<dbReference type="GO" id="GO:0008237">
    <property type="term" value="F:metallopeptidase activity"/>
    <property type="evidence" value="ECO:0007669"/>
    <property type="project" value="UniProtKB-KW"/>
</dbReference>
<dbReference type="Pfam" id="PF01546">
    <property type="entry name" value="Peptidase_M20"/>
    <property type="match status" value="1"/>
</dbReference>
<evidence type="ECO:0000256" key="4">
    <source>
        <dbReference type="ARBA" id="ARBA00022723"/>
    </source>
</evidence>
<dbReference type="EMBL" id="AZFQ01000052">
    <property type="protein sequence ID" value="KRL97558.1"/>
    <property type="molecule type" value="Genomic_DNA"/>
</dbReference>
<dbReference type="InterPro" id="IPR050072">
    <property type="entry name" value="Peptidase_M20A"/>
</dbReference>